<evidence type="ECO:0000256" key="1">
    <source>
        <dbReference type="SAM" id="Phobius"/>
    </source>
</evidence>
<sequence>MDIGIQWGILRNLRKEVKANSAIIITAILLDVIVLSAFLWIKASIDISVIFVVLVAMTLIILGERWFLTANKNNKDST</sequence>
<keyword evidence="1" id="KW-0812">Transmembrane</keyword>
<protein>
    <submittedName>
        <fullName evidence="2">Uncharacterized protein</fullName>
    </submittedName>
</protein>
<comment type="caution">
    <text evidence="2">The sequence shown here is derived from an EMBL/GenBank/DDBJ whole genome shotgun (WGS) entry which is preliminary data.</text>
</comment>
<evidence type="ECO:0000313" key="3">
    <source>
        <dbReference type="Proteomes" id="UP001597532"/>
    </source>
</evidence>
<keyword evidence="1" id="KW-0472">Membrane</keyword>
<organism evidence="2 3">
    <name type="scientific">Arenibacter antarcticus</name>
    <dbReference type="NCBI Taxonomy" id="2040469"/>
    <lineage>
        <taxon>Bacteria</taxon>
        <taxon>Pseudomonadati</taxon>
        <taxon>Bacteroidota</taxon>
        <taxon>Flavobacteriia</taxon>
        <taxon>Flavobacteriales</taxon>
        <taxon>Flavobacteriaceae</taxon>
        <taxon>Arenibacter</taxon>
    </lineage>
</organism>
<evidence type="ECO:0000313" key="2">
    <source>
        <dbReference type="EMBL" id="MFD2790274.1"/>
    </source>
</evidence>
<feature type="transmembrane region" description="Helical" evidence="1">
    <location>
        <begin position="47"/>
        <end position="68"/>
    </location>
</feature>
<name>A0ABW5VH89_9FLAO</name>
<dbReference type="EMBL" id="JBHUOK010000030">
    <property type="protein sequence ID" value="MFD2790274.1"/>
    <property type="molecule type" value="Genomic_DNA"/>
</dbReference>
<accession>A0ABW5VH89</accession>
<feature type="transmembrane region" description="Helical" evidence="1">
    <location>
        <begin position="21"/>
        <end position="41"/>
    </location>
</feature>
<reference evidence="3" key="1">
    <citation type="journal article" date="2019" name="Int. J. Syst. Evol. Microbiol.">
        <title>The Global Catalogue of Microorganisms (GCM) 10K type strain sequencing project: providing services to taxonomists for standard genome sequencing and annotation.</title>
        <authorList>
            <consortium name="The Broad Institute Genomics Platform"/>
            <consortium name="The Broad Institute Genome Sequencing Center for Infectious Disease"/>
            <person name="Wu L."/>
            <person name="Ma J."/>
        </authorList>
    </citation>
    <scope>NUCLEOTIDE SEQUENCE [LARGE SCALE GENOMIC DNA]</scope>
    <source>
        <strain evidence="3">KCTC 52924</strain>
    </source>
</reference>
<keyword evidence="1" id="KW-1133">Transmembrane helix</keyword>
<proteinExistence type="predicted"/>
<dbReference type="Proteomes" id="UP001597532">
    <property type="component" value="Unassembled WGS sequence"/>
</dbReference>
<gene>
    <name evidence="2" type="ORF">ACFS1K_10905</name>
</gene>
<dbReference type="RefSeq" id="WP_353057436.1">
    <property type="nucleotide sequence ID" value="NZ_CP166679.1"/>
</dbReference>
<keyword evidence="3" id="KW-1185">Reference proteome</keyword>